<dbReference type="EMBL" id="JASBWS010000007">
    <property type="protein sequence ID" value="KAJ9114840.1"/>
    <property type="molecule type" value="Genomic_DNA"/>
</dbReference>
<evidence type="ECO:0000313" key="1">
    <source>
        <dbReference type="EMBL" id="KAJ9114840.1"/>
    </source>
</evidence>
<dbReference type="Proteomes" id="UP001230649">
    <property type="component" value="Unassembled WGS sequence"/>
</dbReference>
<name>A0ACC2WUJ7_9TREE</name>
<keyword evidence="2" id="KW-1185">Reference proteome</keyword>
<evidence type="ECO:0000313" key="2">
    <source>
        <dbReference type="Proteomes" id="UP001230649"/>
    </source>
</evidence>
<organism evidence="1 2">
    <name type="scientific">Naganishia adeliensis</name>
    <dbReference type="NCBI Taxonomy" id="92952"/>
    <lineage>
        <taxon>Eukaryota</taxon>
        <taxon>Fungi</taxon>
        <taxon>Dikarya</taxon>
        <taxon>Basidiomycota</taxon>
        <taxon>Agaricomycotina</taxon>
        <taxon>Tremellomycetes</taxon>
        <taxon>Filobasidiales</taxon>
        <taxon>Filobasidiaceae</taxon>
        <taxon>Naganishia</taxon>
    </lineage>
</organism>
<sequence length="238" mass="26282">MAVSETLRMPLGDVPNDLISNFNPLTIVIFAPILNYVFYPWMNKIYPFKPMTRMTIGFALAGINMIIGAILQWKVEQSSPCGVYATSDCAGVSDVSLWWQIPLYSLPAIGELFVNVSSYELAYTRAPARMKSLIYDLVLFTSAISSAIGLALTPVVVDPYLKWPYVALAAASFACCPVLMLCFKDLNKPVSFIDIDRMEGRQQPTVLAANKRVEEETGSASAVDLPAYREDEKISKTS</sequence>
<reference evidence="1" key="1">
    <citation type="submission" date="2023-04" db="EMBL/GenBank/DDBJ databases">
        <title>Draft Genome sequencing of Naganishia species isolated from polar environments using Oxford Nanopore Technology.</title>
        <authorList>
            <person name="Leo P."/>
            <person name="Venkateswaran K."/>
        </authorList>
    </citation>
    <scope>NUCLEOTIDE SEQUENCE</scope>
    <source>
        <strain evidence="1">MNA-CCFEE 5262</strain>
    </source>
</reference>
<gene>
    <name evidence="1" type="ORF">QFC20_001211</name>
</gene>
<accession>A0ACC2WUJ7</accession>
<protein>
    <submittedName>
        <fullName evidence="1">Uncharacterized protein</fullName>
    </submittedName>
</protein>
<comment type="caution">
    <text evidence="1">The sequence shown here is derived from an EMBL/GenBank/DDBJ whole genome shotgun (WGS) entry which is preliminary data.</text>
</comment>
<proteinExistence type="predicted"/>